<keyword evidence="9" id="KW-0460">Magnesium</keyword>
<evidence type="ECO:0000256" key="6">
    <source>
        <dbReference type="ARBA" id="ARBA00022723"/>
    </source>
</evidence>
<comment type="caution">
    <text evidence="11">The sequence shown here is derived from an EMBL/GenBank/DDBJ whole genome shotgun (WGS) entry which is preliminary data.</text>
</comment>
<dbReference type="EMBL" id="AYSV01000004">
    <property type="protein sequence ID" value="ETD73043.1"/>
    <property type="molecule type" value="Genomic_DNA"/>
</dbReference>
<organism evidence="11 12">
    <name type="scientific">Pelistega indica</name>
    <dbReference type="NCBI Taxonomy" id="1414851"/>
    <lineage>
        <taxon>Bacteria</taxon>
        <taxon>Pseudomonadati</taxon>
        <taxon>Pseudomonadota</taxon>
        <taxon>Betaproteobacteria</taxon>
        <taxon>Burkholderiales</taxon>
        <taxon>Alcaligenaceae</taxon>
        <taxon>Pelistega</taxon>
    </lineage>
</organism>
<evidence type="ECO:0000256" key="2">
    <source>
        <dbReference type="ARBA" id="ARBA00007599"/>
    </source>
</evidence>
<dbReference type="OrthoDB" id="9800307at2"/>
<evidence type="ECO:0000256" key="3">
    <source>
        <dbReference type="ARBA" id="ARBA00019010"/>
    </source>
</evidence>
<comment type="subcellular location">
    <subcellularLocation>
        <location evidence="1">Cytoplasm</location>
    </subcellularLocation>
</comment>
<protein>
    <recommendedName>
        <fullName evidence="3">tRNA threonylcarbamoyladenosine biosynthesis protein TsaE</fullName>
    </recommendedName>
    <alternativeName>
        <fullName evidence="10">t(6)A37 threonylcarbamoyladenosine biosynthesis protein TsaE</fullName>
    </alternativeName>
</protein>
<comment type="similarity">
    <text evidence="2">Belongs to the TsaE family.</text>
</comment>
<name>V8GBD7_9BURK</name>
<evidence type="ECO:0000256" key="9">
    <source>
        <dbReference type="ARBA" id="ARBA00022842"/>
    </source>
</evidence>
<keyword evidence="8" id="KW-0067">ATP-binding</keyword>
<keyword evidence="5" id="KW-0819">tRNA processing</keyword>
<keyword evidence="6" id="KW-0479">Metal-binding</keyword>
<dbReference type="SUPFAM" id="SSF52540">
    <property type="entry name" value="P-loop containing nucleoside triphosphate hydrolases"/>
    <property type="match status" value="1"/>
</dbReference>
<dbReference type="InterPro" id="IPR027417">
    <property type="entry name" value="P-loop_NTPase"/>
</dbReference>
<dbReference type="Pfam" id="PF02367">
    <property type="entry name" value="TsaE"/>
    <property type="match status" value="1"/>
</dbReference>
<dbReference type="NCBIfam" id="TIGR00150">
    <property type="entry name" value="T6A_YjeE"/>
    <property type="match status" value="1"/>
</dbReference>
<dbReference type="GO" id="GO:0005737">
    <property type="term" value="C:cytoplasm"/>
    <property type="evidence" value="ECO:0007669"/>
    <property type="project" value="UniProtKB-SubCell"/>
</dbReference>
<dbReference type="PANTHER" id="PTHR33540:SF2">
    <property type="entry name" value="TRNA THREONYLCARBAMOYLADENOSINE BIOSYNTHESIS PROTEIN TSAE"/>
    <property type="match status" value="1"/>
</dbReference>
<evidence type="ECO:0000313" key="12">
    <source>
        <dbReference type="Proteomes" id="UP000018766"/>
    </source>
</evidence>
<dbReference type="InterPro" id="IPR003442">
    <property type="entry name" value="T6A_TsaE"/>
</dbReference>
<evidence type="ECO:0000256" key="4">
    <source>
        <dbReference type="ARBA" id="ARBA00022490"/>
    </source>
</evidence>
<keyword evidence="12" id="KW-1185">Reference proteome</keyword>
<evidence type="ECO:0000256" key="5">
    <source>
        <dbReference type="ARBA" id="ARBA00022694"/>
    </source>
</evidence>
<dbReference type="PATRIC" id="fig|1414851.3.peg.130"/>
<dbReference type="GO" id="GO:0046872">
    <property type="term" value="F:metal ion binding"/>
    <property type="evidence" value="ECO:0007669"/>
    <property type="project" value="UniProtKB-KW"/>
</dbReference>
<accession>V8GBD7</accession>
<dbReference type="GO" id="GO:0002949">
    <property type="term" value="P:tRNA threonylcarbamoyladenosine modification"/>
    <property type="evidence" value="ECO:0007669"/>
    <property type="project" value="InterPro"/>
</dbReference>
<gene>
    <name evidence="11" type="ORF">V757_00590</name>
</gene>
<evidence type="ECO:0000256" key="7">
    <source>
        <dbReference type="ARBA" id="ARBA00022741"/>
    </source>
</evidence>
<evidence type="ECO:0000256" key="10">
    <source>
        <dbReference type="ARBA" id="ARBA00032441"/>
    </source>
</evidence>
<evidence type="ECO:0000313" key="11">
    <source>
        <dbReference type="EMBL" id="ETD73043.1"/>
    </source>
</evidence>
<keyword evidence="7" id="KW-0547">Nucleotide-binding</keyword>
<dbReference type="Proteomes" id="UP000018766">
    <property type="component" value="Unassembled WGS sequence"/>
</dbReference>
<dbReference type="Gene3D" id="3.40.50.300">
    <property type="entry name" value="P-loop containing nucleotide triphosphate hydrolases"/>
    <property type="match status" value="1"/>
</dbReference>
<evidence type="ECO:0000256" key="8">
    <source>
        <dbReference type="ARBA" id="ARBA00022840"/>
    </source>
</evidence>
<reference evidence="11 12" key="1">
    <citation type="submission" date="2013-11" db="EMBL/GenBank/DDBJ databases">
        <title>Genomic analysis of Pelistega sp. HM-7.</title>
        <authorList>
            <person name="Kumbhare S.V."/>
            <person name="Shetty S.A."/>
            <person name="Sharma O."/>
            <person name="Dhotre D.P."/>
        </authorList>
    </citation>
    <scope>NUCLEOTIDE SEQUENCE [LARGE SCALE GENOMIC DNA]</scope>
    <source>
        <strain evidence="11 12">HM-7</strain>
    </source>
</reference>
<dbReference type="AlphaFoldDB" id="V8GBD7"/>
<dbReference type="RefSeq" id="WP_023948830.1">
    <property type="nucleotide sequence ID" value="NZ_AYSV01000004.1"/>
</dbReference>
<evidence type="ECO:0000256" key="1">
    <source>
        <dbReference type="ARBA" id="ARBA00004496"/>
    </source>
</evidence>
<sequence length="177" mass="20347">MHTNTLEKQTLFLADEEATIRLATAMAEPIKQRLSTTCDILDTSYHIHLKGDLGAGKTCFTRAFLQALGVKGRIKSPTYTLVESYKVSRLYLYHFDFYRFNESSEWQEAGFRENLLENAVAIIEWPEKADKSLPAPDVLLHLHYQESGRIAELNAYSEKGKLWIAQLSNHQELQRIE</sequence>
<proteinExistence type="inferred from homology"/>
<dbReference type="GO" id="GO:0005524">
    <property type="term" value="F:ATP binding"/>
    <property type="evidence" value="ECO:0007669"/>
    <property type="project" value="UniProtKB-KW"/>
</dbReference>
<dbReference type="PANTHER" id="PTHR33540">
    <property type="entry name" value="TRNA THREONYLCARBAMOYLADENOSINE BIOSYNTHESIS PROTEIN TSAE"/>
    <property type="match status" value="1"/>
</dbReference>
<keyword evidence="4" id="KW-0963">Cytoplasm</keyword>